<sequence>MPMNLSPSTDTSNLSSSSHRARNCKDISFRVPFLLHQAIHHQRLFRLISLNIPVNHRRPRVTISLRHFIEHLPRFLDQPSLRVTVHHHVPRTHISVRHFVEHLPRIDQAPAFRVHSHQTVADNDAGNKPGGYNVFMHLLTFFKRASLGADLDEVAVSRSRRWFLCSTQKLNSFDQ</sequence>
<dbReference type="EMBL" id="CM010628">
    <property type="protein sequence ID" value="RID77250.1"/>
    <property type="molecule type" value="Genomic_DNA"/>
</dbReference>
<reference evidence="1 2" key="1">
    <citation type="submission" date="2018-06" db="EMBL/GenBank/DDBJ databases">
        <title>WGS assembly of Brassica rapa FPsc.</title>
        <authorList>
            <person name="Bowman J."/>
            <person name="Kohchi T."/>
            <person name="Yamato K."/>
            <person name="Jenkins J."/>
            <person name="Shu S."/>
            <person name="Ishizaki K."/>
            <person name="Yamaoka S."/>
            <person name="Nishihama R."/>
            <person name="Nakamura Y."/>
            <person name="Berger F."/>
            <person name="Adam C."/>
            <person name="Aki S."/>
            <person name="Althoff F."/>
            <person name="Araki T."/>
            <person name="Arteaga-Vazquez M."/>
            <person name="Balasubrmanian S."/>
            <person name="Bauer D."/>
            <person name="Boehm C."/>
            <person name="Briginshaw L."/>
            <person name="Caballero-Perez J."/>
            <person name="Catarino B."/>
            <person name="Chen F."/>
            <person name="Chiyoda S."/>
            <person name="Chovatia M."/>
            <person name="Davies K."/>
            <person name="Delmans M."/>
            <person name="Demura T."/>
            <person name="Dierschke T."/>
            <person name="Dolan L."/>
            <person name="Dorantes-Acosta A."/>
            <person name="Eklund D."/>
            <person name="Florent S."/>
            <person name="Flores-Sandoval E."/>
            <person name="Fujiyama A."/>
            <person name="Fukuzawa H."/>
            <person name="Galik B."/>
            <person name="Grimanelli D."/>
            <person name="Grimwood J."/>
            <person name="Grossniklaus U."/>
            <person name="Hamada T."/>
            <person name="Haseloff J."/>
            <person name="Hetherington A."/>
            <person name="Higo A."/>
            <person name="Hirakawa Y."/>
            <person name="Hundley H."/>
            <person name="Ikeda Y."/>
            <person name="Inoue K."/>
            <person name="Inoue S."/>
            <person name="Ishida S."/>
            <person name="Jia Q."/>
            <person name="Kakita M."/>
            <person name="Kanazawa T."/>
            <person name="Kawai Y."/>
            <person name="Kawashima T."/>
            <person name="Kennedy M."/>
            <person name="Kinose K."/>
            <person name="Kinoshita T."/>
            <person name="Kohara Y."/>
            <person name="Koide E."/>
            <person name="Komatsu K."/>
            <person name="Kopischke S."/>
            <person name="Kubo M."/>
            <person name="Kyozuka J."/>
            <person name="Lagercrantz U."/>
            <person name="Lin S."/>
            <person name="Lindquist E."/>
            <person name="Lipzen A."/>
            <person name="Lu C."/>
            <person name="Luna E."/>
            <person name="Martienssen R."/>
            <person name="Minamino N."/>
            <person name="Mizutani M."/>
            <person name="Mizutani M."/>
            <person name="Mochizuki N."/>
            <person name="Monte I."/>
            <person name="Mosher R."/>
            <person name="Nagasaki H."/>
            <person name="Nakagami H."/>
            <person name="Naramoto S."/>
            <person name="Nishitani K."/>
            <person name="Ohtani M."/>
            <person name="Okamoto T."/>
            <person name="Okumura M."/>
            <person name="Phillips J."/>
            <person name="Pollak B."/>
            <person name="Reinders A."/>
            <person name="Roevekamp M."/>
            <person name="Sano R."/>
            <person name="Sawa S."/>
            <person name="Schmid M."/>
            <person name="Shirakawa M."/>
            <person name="Solano R."/>
            <person name="Spunde A."/>
            <person name="Suetsugu N."/>
            <person name="Sugano S."/>
            <person name="Sugiyama A."/>
            <person name="Sun R."/>
            <person name="Suzuki Y."/>
            <person name="Takenaka M."/>
            <person name="Takezawa D."/>
            <person name="Tomogane H."/>
            <person name="Tsuzuki M."/>
            <person name="Ueda T."/>
            <person name="Umeda M."/>
            <person name="Ward J."/>
            <person name="Watanabe Y."/>
            <person name="Yazaki K."/>
            <person name="Yokoyama R."/>
            <person name="Yoshitake Y."/>
            <person name="Yotsui I."/>
            <person name="Zachgo S."/>
            <person name="Schmutz J."/>
        </authorList>
    </citation>
    <scope>NUCLEOTIDE SEQUENCE [LARGE SCALE GENOMIC DNA]</scope>
    <source>
        <strain evidence="2">cv. B-3</strain>
    </source>
</reference>
<evidence type="ECO:0000313" key="2">
    <source>
        <dbReference type="Proteomes" id="UP000264353"/>
    </source>
</evidence>
<dbReference type="AlphaFoldDB" id="A0A398ANN9"/>
<name>A0A398ANN9_BRACM</name>
<proteinExistence type="predicted"/>
<organism evidence="1 2">
    <name type="scientific">Brassica campestris</name>
    <name type="common">Field mustard</name>
    <dbReference type="NCBI Taxonomy" id="3711"/>
    <lineage>
        <taxon>Eukaryota</taxon>
        <taxon>Viridiplantae</taxon>
        <taxon>Streptophyta</taxon>
        <taxon>Embryophyta</taxon>
        <taxon>Tracheophyta</taxon>
        <taxon>Spermatophyta</taxon>
        <taxon>Magnoliopsida</taxon>
        <taxon>eudicotyledons</taxon>
        <taxon>Gunneridae</taxon>
        <taxon>Pentapetalae</taxon>
        <taxon>rosids</taxon>
        <taxon>malvids</taxon>
        <taxon>Brassicales</taxon>
        <taxon>Brassicaceae</taxon>
        <taxon>Brassiceae</taxon>
        <taxon>Brassica</taxon>
    </lineage>
</organism>
<protein>
    <submittedName>
        <fullName evidence="1">Uncharacterized protein</fullName>
    </submittedName>
</protein>
<dbReference type="Proteomes" id="UP000264353">
    <property type="component" value="Chromosome A1"/>
</dbReference>
<gene>
    <name evidence="1" type="ORF">BRARA_A00178</name>
</gene>
<accession>A0A398ANN9</accession>
<evidence type="ECO:0000313" key="1">
    <source>
        <dbReference type="EMBL" id="RID77250.1"/>
    </source>
</evidence>